<proteinExistence type="predicted"/>
<evidence type="ECO:0000313" key="3">
    <source>
        <dbReference type="Proteomes" id="UP000481252"/>
    </source>
</evidence>
<dbReference type="Proteomes" id="UP000481252">
    <property type="component" value="Unassembled WGS sequence"/>
</dbReference>
<dbReference type="RefSeq" id="WP_165113436.1">
    <property type="nucleotide sequence ID" value="NZ_JAAKZG010000001.1"/>
</dbReference>
<keyword evidence="3" id="KW-1185">Reference proteome</keyword>
<dbReference type="Pfam" id="PF11064">
    <property type="entry name" value="DUF2865"/>
    <property type="match status" value="1"/>
</dbReference>
<protein>
    <submittedName>
        <fullName evidence="2">DUF2865 domain-containing protein</fullName>
    </submittedName>
</protein>
<feature type="compositionally biased region" description="Polar residues" evidence="1">
    <location>
        <begin position="78"/>
        <end position="100"/>
    </location>
</feature>
<feature type="region of interest" description="Disordered" evidence="1">
    <location>
        <begin position="67"/>
        <end position="100"/>
    </location>
</feature>
<sequence length="309" mass="34124">MRAVTNGITLGIVAYFCLAVAPALADMRAVRQFAAGLNGSERFRIILVADSDRGNYLTDQKLNRAMEPREQRKIRPVQRSTSRPKPQQARTMQPTNARQSMKSIPGEYRTVCVRTCDGYYFPMSFSSSRRQFSRDLRNCQAMCPGTEMQVFFQENDAQMVEEVKEGEEAPDIRNESAAMISAVDGKPYSEMPTAYLYRRESLARPPNCSCNGQGASEAVAEPAPSNEATSSTSPTAAPVEEPNPVADPKISADLGRDQERDVIVQTQGSVETTARPLDPERKVRVVGPVFLPDPEGAIDLRAPTNRYVP</sequence>
<feature type="compositionally biased region" description="Polar residues" evidence="1">
    <location>
        <begin position="226"/>
        <end position="235"/>
    </location>
</feature>
<reference evidence="2 3" key="1">
    <citation type="submission" date="2020-02" db="EMBL/GenBank/DDBJ databases">
        <title>Genome sequence of the type strain CGMCC 1.15528 of Mesorhizobium zhangyense.</title>
        <authorList>
            <person name="Gao J."/>
            <person name="Sun J."/>
        </authorList>
    </citation>
    <scope>NUCLEOTIDE SEQUENCE [LARGE SCALE GENOMIC DNA]</scope>
    <source>
        <strain evidence="2 3">CGMCC 1.15528</strain>
    </source>
</reference>
<comment type="caution">
    <text evidence="2">The sequence shown here is derived from an EMBL/GenBank/DDBJ whole genome shotgun (WGS) entry which is preliminary data.</text>
</comment>
<feature type="region of interest" description="Disordered" evidence="1">
    <location>
        <begin position="290"/>
        <end position="309"/>
    </location>
</feature>
<dbReference type="InterPro" id="IPR021293">
    <property type="entry name" value="DUF2865"/>
</dbReference>
<accession>A0A7C9V8Z2</accession>
<dbReference type="EMBL" id="JAAKZG010000001">
    <property type="protein sequence ID" value="NGN39687.1"/>
    <property type="molecule type" value="Genomic_DNA"/>
</dbReference>
<feature type="region of interest" description="Disordered" evidence="1">
    <location>
        <begin position="208"/>
        <end position="281"/>
    </location>
</feature>
<evidence type="ECO:0000256" key="1">
    <source>
        <dbReference type="SAM" id="MobiDB-lite"/>
    </source>
</evidence>
<name>A0A7C9V8Z2_9HYPH</name>
<evidence type="ECO:0000313" key="2">
    <source>
        <dbReference type="EMBL" id="NGN39687.1"/>
    </source>
</evidence>
<dbReference type="AlphaFoldDB" id="A0A7C9V8Z2"/>
<gene>
    <name evidence="2" type="ORF">G6N74_01275</name>
</gene>
<organism evidence="2 3">
    <name type="scientific">Mesorhizobium zhangyense</name>
    <dbReference type="NCBI Taxonomy" id="1776730"/>
    <lineage>
        <taxon>Bacteria</taxon>
        <taxon>Pseudomonadati</taxon>
        <taxon>Pseudomonadota</taxon>
        <taxon>Alphaproteobacteria</taxon>
        <taxon>Hyphomicrobiales</taxon>
        <taxon>Phyllobacteriaceae</taxon>
        <taxon>Mesorhizobium</taxon>
    </lineage>
</organism>